<keyword evidence="3" id="KW-1185">Reference proteome</keyword>
<reference evidence="2 3" key="1">
    <citation type="submission" date="2017-12" db="EMBL/GenBank/DDBJ databases">
        <title>Comparative genomics of Botrytis spp.</title>
        <authorList>
            <person name="Valero-Jimenez C.A."/>
            <person name="Tapia P."/>
            <person name="Veloso J."/>
            <person name="Silva-Moreno E."/>
            <person name="Staats M."/>
            <person name="Valdes J.H."/>
            <person name="Van Kan J.A.L."/>
        </authorList>
    </citation>
    <scope>NUCLEOTIDE SEQUENCE [LARGE SCALE GENOMIC DNA]</scope>
    <source>
        <strain evidence="2 3">MUCL2120</strain>
    </source>
</reference>
<sequence length="295" mass="33371">MVKIFAINHQLWHDPRPQWDSNAMSWTLGTIAFLPYQMCEEIYVVLNDVAFTLDHGVTFIEPVDGHDEPLSSRKLTSQGYEKPNSILFKEAERRKKNLEDFRTQLSKFEDDYQENISEHPWFKYPPIIRYVIAKPGGTPSSFTCIKNQKPTVVGHKSLTPLNTVFLPDHLKDLVSNNDDDSCFLVENGADDYTSDSAEEDVYEDDLEYDSHAGDEDVEDDEGDEGDDKEEAEPENKNPGSSTSLNTDSDDRTFRTAPFNPAVEGLGFRDYAAFTNNGDGMGHDQMPLPDENDADL</sequence>
<evidence type="ECO:0000313" key="2">
    <source>
        <dbReference type="EMBL" id="TGO47919.1"/>
    </source>
</evidence>
<dbReference type="Proteomes" id="UP000297452">
    <property type="component" value="Unassembled WGS sequence"/>
</dbReference>
<evidence type="ECO:0000256" key="1">
    <source>
        <dbReference type="SAM" id="MobiDB-lite"/>
    </source>
</evidence>
<proteinExistence type="predicted"/>
<feature type="compositionally biased region" description="Acidic residues" evidence="1">
    <location>
        <begin position="215"/>
        <end position="232"/>
    </location>
</feature>
<comment type="caution">
    <text evidence="2">The sequence shown here is derived from an EMBL/GenBank/DDBJ whole genome shotgun (WGS) entry which is preliminary data.</text>
</comment>
<dbReference type="OrthoDB" id="3520990at2759"/>
<dbReference type="AlphaFoldDB" id="A0A4Z1HFW1"/>
<name>A0A4Z1HFW1_9HELO</name>
<feature type="compositionally biased region" description="Polar residues" evidence="1">
    <location>
        <begin position="237"/>
        <end position="246"/>
    </location>
</feature>
<accession>A0A4Z1HFW1</accession>
<gene>
    <name evidence="2" type="ORF">BOTNAR_0501g00080</name>
</gene>
<dbReference type="EMBL" id="PQXJ01000501">
    <property type="protein sequence ID" value="TGO47919.1"/>
    <property type="molecule type" value="Genomic_DNA"/>
</dbReference>
<feature type="region of interest" description="Disordered" evidence="1">
    <location>
        <begin position="209"/>
        <end position="295"/>
    </location>
</feature>
<organism evidence="2 3">
    <name type="scientific">Botryotinia narcissicola</name>
    <dbReference type="NCBI Taxonomy" id="278944"/>
    <lineage>
        <taxon>Eukaryota</taxon>
        <taxon>Fungi</taxon>
        <taxon>Dikarya</taxon>
        <taxon>Ascomycota</taxon>
        <taxon>Pezizomycotina</taxon>
        <taxon>Leotiomycetes</taxon>
        <taxon>Helotiales</taxon>
        <taxon>Sclerotiniaceae</taxon>
        <taxon>Botryotinia</taxon>
    </lineage>
</organism>
<protein>
    <submittedName>
        <fullName evidence="2">Uncharacterized protein</fullName>
    </submittedName>
</protein>
<evidence type="ECO:0000313" key="3">
    <source>
        <dbReference type="Proteomes" id="UP000297452"/>
    </source>
</evidence>